<feature type="compositionally biased region" description="Polar residues" evidence="1">
    <location>
        <begin position="238"/>
        <end position="255"/>
    </location>
</feature>
<sequence>MTVDWLTLLQLLQSYFELLRNALIFLLQSCASSFFKLIRSIFEMLYWRGSIFEVSLRCYIGRSSIFQGGSLNLGGSLQCPRCHQPFILRDEVPYPGYCHRVVCDTLGSTLCLIRMTQRMTPMQPASTNEIDRNGSSFLTLFREDADSTRECVSPNGGSSPESAPFYIPHNWSADSHGNFFFFLRSIQIPNGSWMKKEMEKQHPKWSSGSWNSNSGELFLQAPQKKEVSTNMKQKDPDTVQNQPPKQHKNNPTPSTIDMKEIDSEYNQPEAAANSSSRHSWVWNHLKEADEFVCVVYQLIVRSEKIFGREWKRENKIEHKELSWPPFLFQQHQLVDSNLSKKKLNFFLNCVYSRLHSKTKPSNTFQSQPLVWPLNQFFQRAAGFYLGSIHSQAQNNQAVTTSEKKAFSTA</sequence>
<feature type="region of interest" description="Disordered" evidence="1">
    <location>
        <begin position="224"/>
        <end position="258"/>
    </location>
</feature>
<name>A0A0L6UQR6_9BASI</name>
<evidence type="ECO:0000313" key="3">
    <source>
        <dbReference type="Proteomes" id="UP000037035"/>
    </source>
</evidence>
<comment type="caution">
    <text evidence="2">The sequence shown here is derived from an EMBL/GenBank/DDBJ whole genome shotgun (WGS) entry which is preliminary data.</text>
</comment>
<dbReference type="AlphaFoldDB" id="A0A0L6UQR6"/>
<organism evidence="2 3">
    <name type="scientific">Puccinia sorghi</name>
    <dbReference type="NCBI Taxonomy" id="27349"/>
    <lineage>
        <taxon>Eukaryota</taxon>
        <taxon>Fungi</taxon>
        <taxon>Dikarya</taxon>
        <taxon>Basidiomycota</taxon>
        <taxon>Pucciniomycotina</taxon>
        <taxon>Pucciniomycetes</taxon>
        <taxon>Pucciniales</taxon>
        <taxon>Pucciniaceae</taxon>
        <taxon>Puccinia</taxon>
    </lineage>
</organism>
<accession>A0A0L6UQR6</accession>
<protein>
    <submittedName>
        <fullName evidence="2">Uncharacterized protein</fullName>
    </submittedName>
</protein>
<reference evidence="2 3" key="1">
    <citation type="submission" date="2015-08" db="EMBL/GenBank/DDBJ databases">
        <title>Next Generation Sequencing and Analysis of the Genome of Puccinia sorghi L Schw, the Causal Agent of Maize Common Rust.</title>
        <authorList>
            <person name="Rochi L."/>
            <person name="Burguener G."/>
            <person name="Darino M."/>
            <person name="Turjanski A."/>
            <person name="Kreff E."/>
            <person name="Dieguez M.J."/>
            <person name="Sacco F."/>
        </authorList>
    </citation>
    <scope>NUCLEOTIDE SEQUENCE [LARGE SCALE GENOMIC DNA]</scope>
    <source>
        <strain evidence="2 3">RO10H11247</strain>
    </source>
</reference>
<feature type="compositionally biased region" description="Basic and acidic residues" evidence="1">
    <location>
        <begin position="224"/>
        <end position="237"/>
    </location>
</feature>
<gene>
    <name evidence="2" type="ORF">VP01_4338g1</name>
</gene>
<keyword evidence="3" id="KW-1185">Reference proteome</keyword>
<dbReference type="EMBL" id="LAVV01009433">
    <property type="protein sequence ID" value="KNZ50592.1"/>
    <property type="molecule type" value="Genomic_DNA"/>
</dbReference>
<evidence type="ECO:0000256" key="1">
    <source>
        <dbReference type="SAM" id="MobiDB-lite"/>
    </source>
</evidence>
<evidence type="ECO:0000313" key="2">
    <source>
        <dbReference type="EMBL" id="KNZ50592.1"/>
    </source>
</evidence>
<dbReference type="VEuPathDB" id="FungiDB:VP01_4338g1"/>
<proteinExistence type="predicted"/>
<dbReference type="Proteomes" id="UP000037035">
    <property type="component" value="Unassembled WGS sequence"/>
</dbReference>